<proteinExistence type="predicted"/>
<name>A0A1E7Z3P5_9GAMM</name>
<evidence type="ECO:0000313" key="3">
    <source>
        <dbReference type="EMBL" id="RAP71844.1"/>
    </source>
</evidence>
<reference evidence="3 5" key="2">
    <citation type="submission" date="2018-04" db="EMBL/GenBank/DDBJ databases">
        <title>Genomes of the Obligate Erwinia dacicola and Facultative Enterobacter sp. OLF Endosymbionts of the Olive Fruit fly, Bactrocera oleae.</title>
        <authorList>
            <person name="Estes A.M."/>
            <person name="Hearn D.J."/>
            <person name="Agarwal S."/>
            <person name="Pierson E.A."/>
            <person name="Dunning-Hotopp J.C."/>
        </authorList>
    </citation>
    <scope>NUCLEOTIDE SEQUENCE [LARGE SCALE GENOMIC DNA]</scope>
    <source>
        <strain evidence="3 5">Oroville</strain>
    </source>
</reference>
<evidence type="ECO:0000313" key="4">
    <source>
        <dbReference type="Proteomes" id="UP000243534"/>
    </source>
</evidence>
<evidence type="ECO:0000313" key="2">
    <source>
        <dbReference type="EMBL" id="OFC63354.1"/>
    </source>
</evidence>
<evidence type="ECO:0000313" key="5">
    <source>
        <dbReference type="Proteomes" id="UP000244334"/>
    </source>
</evidence>
<reference evidence="2 4" key="1">
    <citation type="submission" date="2016-07" db="EMBL/GenBank/DDBJ databases">
        <authorList>
            <person name="Yuval B."/>
        </authorList>
    </citation>
    <scope>NUCLEOTIDE SEQUENCE [LARGE SCALE GENOMIC DNA]</scope>
    <source>
        <strain evidence="2 4">IL</strain>
    </source>
</reference>
<gene>
    <name evidence="3" type="ORF">ACZ87_01326</name>
    <name evidence="2" type="ORF">BBW68_05705</name>
</gene>
<dbReference type="PROSITE" id="PS50943">
    <property type="entry name" value="HTH_CROC1"/>
    <property type="match status" value="1"/>
</dbReference>
<comment type="caution">
    <text evidence="2">The sequence shown here is derived from an EMBL/GenBank/DDBJ whole genome shotgun (WGS) entry which is preliminary data.</text>
</comment>
<organism evidence="2 4">
    <name type="scientific">Candidatus Erwinia dacicola</name>
    <dbReference type="NCBI Taxonomy" id="252393"/>
    <lineage>
        <taxon>Bacteria</taxon>
        <taxon>Pseudomonadati</taxon>
        <taxon>Pseudomonadota</taxon>
        <taxon>Gammaproteobacteria</taxon>
        <taxon>Enterobacterales</taxon>
        <taxon>Erwiniaceae</taxon>
        <taxon>Erwinia</taxon>
    </lineage>
</organism>
<sequence length="106" mass="12516">MKKIFFEYIEEAKKLTICDSYRKIAQYLDAPPIKISQWKQGKGYVSPAECAHLARLLGITTEEIAYVIKAEREEIPEKKEYWYKEAEIFSRPINPPESLKLKNKKY</sequence>
<dbReference type="InterPro" id="IPR001387">
    <property type="entry name" value="Cro/C1-type_HTH"/>
</dbReference>
<dbReference type="Proteomes" id="UP000244334">
    <property type="component" value="Unassembled WGS sequence"/>
</dbReference>
<evidence type="ECO:0000259" key="1">
    <source>
        <dbReference type="PROSITE" id="PS50943"/>
    </source>
</evidence>
<dbReference type="Proteomes" id="UP000243534">
    <property type="component" value="Unassembled WGS sequence"/>
</dbReference>
<accession>A0A1E7Z3P5</accession>
<dbReference type="EMBL" id="MAYS01000097">
    <property type="protein sequence ID" value="OFC63354.1"/>
    <property type="molecule type" value="Genomic_DNA"/>
</dbReference>
<feature type="domain" description="HTH cro/C1-type" evidence="1">
    <location>
        <begin position="35"/>
        <end position="64"/>
    </location>
</feature>
<keyword evidence="5" id="KW-1185">Reference proteome</keyword>
<dbReference type="AlphaFoldDB" id="A0A1E7Z3P5"/>
<dbReference type="EMBL" id="LJAM02000090">
    <property type="protein sequence ID" value="RAP71844.1"/>
    <property type="molecule type" value="Genomic_DNA"/>
</dbReference>
<dbReference type="RefSeq" id="WP_070133926.1">
    <property type="nucleotide sequence ID" value="NZ_LJAM02000090.1"/>
</dbReference>
<dbReference type="OrthoDB" id="6556765at2"/>
<protein>
    <recommendedName>
        <fullName evidence="1">HTH cro/C1-type domain-containing protein</fullName>
    </recommendedName>
</protein>